<dbReference type="Proteomes" id="UP000279446">
    <property type="component" value="Unassembled WGS sequence"/>
</dbReference>
<comment type="caution">
    <text evidence="3">The sequence shown here is derived from an EMBL/GenBank/DDBJ whole genome shotgun (WGS) entry which is preliminary data.</text>
</comment>
<dbReference type="EMBL" id="RZNY01000004">
    <property type="protein sequence ID" value="RUT47341.1"/>
    <property type="molecule type" value="Genomic_DNA"/>
</dbReference>
<dbReference type="OrthoDB" id="1975977at2"/>
<proteinExistence type="predicted"/>
<sequence length="138" mass="15877">MYPNQRRGFVVEIKSSYAGIGDNAVFFPYIDWNIRFFGAHIQTVAPDLCIPRESHHGFEILVILDGEQETTIQNNRYIVRKDDILLIPPGFEHASRCISPDSMTYFCAHFDIDEPSLRMKIMKIATGFTNLPVFFTTE</sequence>
<name>A0A433YBU2_9BACL</name>
<protein>
    <submittedName>
        <fullName evidence="3">Cupin domain-containing protein</fullName>
    </submittedName>
</protein>
<evidence type="ECO:0000259" key="2">
    <source>
        <dbReference type="Pfam" id="PF02311"/>
    </source>
</evidence>
<organism evidence="3 4">
    <name type="scientific">Paenibacillus anaericanus</name>
    <dbReference type="NCBI Taxonomy" id="170367"/>
    <lineage>
        <taxon>Bacteria</taxon>
        <taxon>Bacillati</taxon>
        <taxon>Bacillota</taxon>
        <taxon>Bacilli</taxon>
        <taxon>Bacillales</taxon>
        <taxon>Paenibacillaceae</taxon>
        <taxon>Paenibacillus</taxon>
    </lineage>
</organism>
<dbReference type="GO" id="GO:0003677">
    <property type="term" value="F:DNA binding"/>
    <property type="evidence" value="ECO:0007669"/>
    <property type="project" value="UniProtKB-KW"/>
</dbReference>
<gene>
    <name evidence="3" type="ORF">EJP82_06410</name>
</gene>
<dbReference type="AlphaFoldDB" id="A0A433YBU2"/>
<evidence type="ECO:0000313" key="3">
    <source>
        <dbReference type="EMBL" id="RUT47341.1"/>
    </source>
</evidence>
<dbReference type="GO" id="GO:0006355">
    <property type="term" value="P:regulation of DNA-templated transcription"/>
    <property type="evidence" value="ECO:0007669"/>
    <property type="project" value="InterPro"/>
</dbReference>
<evidence type="ECO:0000313" key="4">
    <source>
        <dbReference type="Proteomes" id="UP000279446"/>
    </source>
</evidence>
<feature type="domain" description="AraC-type arabinose-binding/dimerisation" evidence="2">
    <location>
        <begin position="50"/>
        <end position="113"/>
    </location>
</feature>
<accession>A0A433YBU2</accession>
<dbReference type="InterPro" id="IPR037923">
    <property type="entry name" value="HTH-like"/>
</dbReference>
<keyword evidence="4" id="KW-1185">Reference proteome</keyword>
<dbReference type="Pfam" id="PF02311">
    <property type="entry name" value="AraC_binding"/>
    <property type="match status" value="1"/>
</dbReference>
<dbReference type="InterPro" id="IPR014710">
    <property type="entry name" value="RmlC-like_jellyroll"/>
</dbReference>
<evidence type="ECO:0000256" key="1">
    <source>
        <dbReference type="ARBA" id="ARBA00023125"/>
    </source>
</evidence>
<dbReference type="InterPro" id="IPR003313">
    <property type="entry name" value="AraC-bd"/>
</dbReference>
<dbReference type="Gene3D" id="2.60.120.10">
    <property type="entry name" value="Jelly Rolls"/>
    <property type="match status" value="1"/>
</dbReference>
<dbReference type="SUPFAM" id="SSF51215">
    <property type="entry name" value="Regulatory protein AraC"/>
    <property type="match status" value="1"/>
</dbReference>
<keyword evidence="1" id="KW-0238">DNA-binding</keyword>
<reference evidence="3 4" key="1">
    <citation type="submission" date="2018-12" db="EMBL/GenBank/DDBJ databases">
        <authorList>
            <person name="Sun L."/>
            <person name="Chen Z."/>
        </authorList>
    </citation>
    <scope>NUCLEOTIDE SEQUENCE [LARGE SCALE GENOMIC DNA]</scope>
    <source>
        <strain evidence="3 4">DSM 15890</strain>
    </source>
</reference>